<dbReference type="InterPro" id="IPR001173">
    <property type="entry name" value="Glyco_trans_2-like"/>
</dbReference>
<feature type="domain" description="Glycosyltransferase 2-like" evidence="1">
    <location>
        <begin position="6"/>
        <end position="166"/>
    </location>
</feature>
<evidence type="ECO:0000313" key="2">
    <source>
        <dbReference type="EMBL" id="QXE90909.1"/>
    </source>
</evidence>
<organism evidence="2 3">
    <name type="scientific">Geomonas subterranea</name>
    <dbReference type="NCBI Taxonomy" id="2847989"/>
    <lineage>
        <taxon>Bacteria</taxon>
        <taxon>Pseudomonadati</taxon>
        <taxon>Thermodesulfobacteriota</taxon>
        <taxon>Desulfuromonadia</taxon>
        <taxon>Geobacterales</taxon>
        <taxon>Geobacteraceae</taxon>
        <taxon>Geomonas</taxon>
    </lineage>
</organism>
<keyword evidence="2" id="KW-0808">Transferase</keyword>
<keyword evidence="3" id="KW-1185">Reference proteome</keyword>
<dbReference type="EMBL" id="CP077683">
    <property type="protein sequence ID" value="QXE90909.1"/>
    <property type="molecule type" value="Genomic_DNA"/>
</dbReference>
<dbReference type="InterPro" id="IPR050834">
    <property type="entry name" value="Glycosyltransf_2"/>
</dbReference>
<dbReference type="PANTHER" id="PTHR43685:SF13">
    <property type="entry name" value="O ANTIGEN BIOSYNTHESIS RHAMNOSYLTRANSFERASE RFBN"/>
    <property type="match status" value="1"/>
</dbReference>
<name>A0ABX8LKP3_9BACT</name>
<dbReference type="Proteomes" id="UP000683559">
    <property type="component" value="Chromosome"/>
</dbReference>
<sequence length="286" mass="32628">MAVKASVVYLTKNGGELFKESLQAVLSQQADFEYEVVAIDSGSTDGTLEMLQAHPVVLHRIEPKDFNFGRTRDYGFEVAHGEIVVVISQDSVPVGSDWLANLVAPFDDPQVAVVQAMDVLPDWSDEQLFFWEKVRKFYYTRDCKMWMENNNNIGLSFTCCAIRRSVWARHPLGTVEMSEDKVFQQRVAAGGHKIVFQDKARSAHTHMYSVTSLAKRCENEGLGWRNVGVHYGFSDMIADMTDAEIWQTLRDGLAKSEVKRMAEVLFPFIRPFFIYKGNRFTRSYVK</sequence>
<proteinExistence type="predicted"/>
<dbReference type="EC" id="2.4.-.-" evidence="2"/>
<dbReference type="Pfam" id="PF00535">
    <property type="entry name" value="Glycos_transf_2"/>
    <property type="match status" value="1"/>
</dbReference>
<keyword evidence="2" id="KW-0328">Glycosyltransferase</keyword>
<dbReference type="RefSeq" id="WP_217287503.1">
    <property type="nucleotide sequence ID" value="NZ_CP077683.1"/>
</dbReference>
<evidence type="ECO:0000259" key="1">
    <source>
        <dbReference type="Pfam" id="PF00535"/>
    </source>
</evidence>
<protein>
    <submittedName>
        <fullName evidence="2">Glycosyltransferase</fullName>
        <ecNumber evidence="2">2.4.-.-</ecNumber>
    </submittedName>
</protein>
<evidence type="ECO:0000313" key="3">
    <source>
        <dbReference type="Proteomes" id="UP000683559"/>
    </source>
</evidence>
<reference evidence="2 3" key="1">
    <citation type="submission" date="2021-06" db="EMBL/GenBank/DDBJ databases">
        <title>Gemonas diversity in paddy soil.</title>
        <authorList>
            <person name="Liu G."/>
        </authorList>
    </citation>
    <scope>NUCLEOTIDE SEQUENCE [LARGE SCALE GENOMIC DNA]</scope>
    <source>
        <strain evidence="2 3">RG2</strain>
    </source>
</reference>
<dbReference type="GO" id="GO:0016757">
    <property type="term" value="F:glycosyltransferase activity"/>
    <property type="evidence" value="ECO:0007669"/>
    <property type="project" value="UniProtKB-KW"/>
</dbReference>
<accession>A0ABX8LKP3</accession>
<gene>
    <name evidence="2" type="ORF">KP001_21460</name>
</gene>
<dbReference type="PANTHER" id="PTHR43685">
    <property type="entry name" value="GLYCOSYLTRANSFERASE"/>
    <property type="match status" value="1"/>
</dbReference>